<evidence type="ECO:0000256" key="1">
    <source>
        <dbReference type="SAM" id="MobiDB-lite"/>
    </source>
</evidence>
<reference evidence="2 3" key="1">
    <citation type="submission" date="2017-02" db="EMBL/GenBank/DDBJ databases">
        <title>Genome sequence of the nitrite-oxidizing bacterium Nitrobacter vulgaris strain Ab1.</title>
        <authorList>
            <person name="Mellbye B.L."/>
            <person name="Davis E.W."/>
            <person name="Spieck E."/>
            <person name="Chang J.H."/>
            <person name="Bottomley P.J."/>
            <person name="Sayavedra-Soto L.A."/>
        </authorList>
    </citation>
    <scope>NUCLEOTIDE SEQUENCE [LARGE SCALE GENOMIC DNA]</scope>
    <source>
        <strain evidence="2 3">Ab1</strain>
    </source>
</reference>
<feature type="compositionally biased region" description="Acidic residues" evidence="1">
    <location>
        <begin position="50"/>
        <end position="69"/>
    </location>
</feature>
<feature type="region of interest" description="Disordered" evidence="1">
    <location>
        <begin position="50"/>
        <end position="83"/>
    </location>
</feature>
<keyword evidence="3" id="KW-1185">Reference proteome</keyword>
<proteinExistence type="predicted"/>
<name>A0A1V4HZH3_NITVU</name>
<feature type="compositionally biased region" description="Basic and acidic residues" evidence="1">
    <location>
        <begin position="112"/>
        <end position="122"/>
    </location>
</feature>
<accession>A0A1V4HZH3</accession>
<dbReference type="RefSeq" id="WP_079447010.1">
    <property type="nucleotide sequence ID" value="NZ_MWPQ01000040.1"/>
</dbReference>
<evidence type="ECO:0000313" key="3">
    <source>
        <dbReference type="Proteomes" id="UP000189940"/>
    </source>
</evidence>
<feature type="compositionally biased region" description="Acidic residues" evidence="1">
    <location>
        <begin position="123"/>
        <end position="133"/>
    </location>
</feature>
<protein>
    <submittedName>
        <fullName evidence="2">Uncharacterized protein</fullName>
    </submittedName>
</protein>
<feature type="region of interest" description="Disordered" evidence="1">
    <location>
        <begin position="103"/>
        <end position="162"/>
    </location>
</feature>
<gene>
    <name evidence="2" type="ORF">B2M20_10740</name>
</gene>
<organism evidence="2 3">
    <name type="scientific">Nitrobacter vulgaris</name>
    <dbReference type="NCBI Taxonomy" id="29421"/>
    <lineage>
        <taxon>Bacteria</taxon>
        <taxon>Pseudomonadati</taxon>
        <taxon>Pseudomonadota</taxon>
        <taxon>Alphaproteobacteria</taxon>
        <taxon>Hyphomicrobiales</taxon>
        <taxon>Nitrobacteraceae</taxon>
        <taxon>Nitrobacter</taxon>
    </lineage>
</organism>
<dbReference type="EMBL" id="MWPQ01000040">
    <property type="protein sequence ID" value="OPH82980.1"/>
    <property type="molecule type" value="Genomic_DNA"/>
</dbReference>
<sequence>MTNTTDRPATSADDLYYPMDVTPEQFFQAWSRSEREALIELLIGTLDTTDDCDEDRAVDDGPCDEDPDAEPPLGWTDRESRWGKPVFTEGEDEPILAAVPAIDQAEWASGNQDDREGDGCADDREDVCEDEGAEHDGREPSFGWSDVETARGRHPNQMGGDQ</sequence>
<dbReference type="OrthoDB" id="8256464at2"/>
<dbReference type="Proteomes" id="UP000189940">
    <property type="component" value="Unassembled WGS sequence"/>
</dbReference>
<comment type="caution">
    <text evidence="2">The sequence shown here is derived from an EMBL/GenBank/DDBJ whole genome shotgun (WGS) entry which is preliminary data.</text>
</comment>
<dbReference type="AlphaFoldDB" id="A0A1V4HZH3"/>
<evidence type="ECO:0000313" key="2">
    <source>
        <dbReference type="EMBL" id="OPH82980.1"/>
    </source>
</evidence>